<dbReference type="PANTHER" id="PTHR31241">
    <property type="entry name" value="DEHYDRATION-RESPONSIVE ELEMENT-BINDING PROTEIN 2C"/>
    <property type="match status" value="1"/>
</dbReference>
<feature type="region of interest" description="Disordered" evidence="7">
    <location>
        <begin position="120"/>
        <end position="148"/>
    </location>
</feature>
<protein>
    <recommendedName>
        <fullName evidence="8">AP2/ERF domain-containing protein</fullName>
    </recommendedName>
</protein>
<evidence type="ECO:0000256" key="2">
    <source>
        <dbReference type="ARBA" id="ARBA00023015"/>
    </source>
</evidence>
<keyword evidence="4" id="KW-0804">Transcription</keyword>
<dbReference type="CDD" id="cd00018">
    <property type="entry name" value="AP2"/>
    <property type="match status" value="1"/>
</dbReference>
<evidence type="ECO:0000256" key="3">
    <source>
        <dbReference type="ARBA" id="ARBA00023125"/>
    </source>
</evidence>
<proteinExistence type="inferred from homology"/>
<dbReference type="PRINTS" id="PR00367">
    <property type="entry name" value="ETHRSPELEMNT"/>
</dbReference>
<dbReference type="PANTHER" id="PTHR31241:SF24">
    <property type="entry name" value="ETHYLENE-RESPONSIVE TRANSCRIPTION FACTOR ABI4"/>
    <property type="match status" value="1"/>
</dbReference>
<dbReference type="Pfam" id="PF00847">
    <property type="entry name" value="AP2"/>
    <property type="match status" value="1"/>
</dbReference>
<dbReference type="InterPro" id="IPR016177">
    <property type="entry name" value="DNA-bd_dom_sf"/>
</dbReference>
<feature type="region of interest" description="Disordered" evidence="7">
    <location>
        <begin position="1"/>
        <end position="62"/>
    </location>
</feature>
<evidence type="ECO:0000256" key="5">
    <source>
        <dbReference type="ARBA" id="ARBA00023242"/>
    </source>
</evidence>
<dbReference type="GO" id="GO:0003677">
    <property type="term" value="F:DNA binding"/>
    <property type="evidence" value="ECO:0007669"/>
    <property type="project" value="UniProtKB-KW"/>
</dbReference>
<comment type="caution">
    <text evidence="9">The sequence shown here is derived from an EMBL/GenBank/DDBJ whole genome shotgun (WGS) entry which is preliminary data.</text>
</comment>
<dbReference type="FunFam" id="3.30.730.10:FF:000001">
    <property type="entry name" value="Ethylene-responsive transcription factor 2"/>
    <property type="match status" value="1"/>
</dbReference>
<dbReference type="Proteomes" id="UP001634007">
    <property type="component" value="Unassembled WGS sequence"/>
</dbReference>
<dbReference type="InterPro" id="IPR001471">
    <property type="entry name" value="AP2/ERF_dom"/>
</dbReference>
<evidence type="ECO:0000256" key="4">
    <source>
        <dbReference type="ARBA" id="ARBA00023163"/>
    </source>
</evidence>
<sequence length="346" mass="37589">MDNITHSPTTTTTTTTTQENPTTTVSTTTTTTTSDNSSSSTTSNSCTRKCKGKGGPDNNKFRYRGVRQRSWGKWVAEIREPRKRTRKWLGTFATAEDAARAYDRAALILYGSRAQLNLQPSCSSSTTSSRGSSSTSTSSSSSTQNLRPLLPRPSGYAFTFPPSSSSSSPAPFCSVPYGVYGAINSNSVVVPSVQCPSNIVLQNLQVPNQHNFHPQVVQHPQEQYLYARPDGSENIPTMATTTASDGNPNYGHQEQLLREDQDHHQQQPHHQLGHLNYSYDDINALVGSVGASLSLASEAEAAPPVPPETTVAEVGQGSPAMWPLGNEDDYFHHGIWDYGDPFSLDF</sequence>
<evidence type="ECO:0000256" key="6">
    <source>
        <dbReference type="ARBA" id="ARBA00024343"/>
    </source>
</evidence>
<feature type="compositionally biased region" description="Low complexity" evidence="7">
    <location>
        <begin position="121"/>
        <end position="143"/>
    </location>
</feature>
<reference evidence="9 10" key="1">
    <citation type="submission" date="2024-11" db="EMBL/GenBank/DDBJ databases">
        <title>Chromosome-level genome assembly of Eucalyptus globulus Labill. provides insights into its genome evolution.</title>
        <authorList>
            <person name="Li X."/>
        </authorList>
    </citation>
    <scope>NUCLEOTIDE SEQUENCE [LARGE SCALE GENOMIC DNA]</scope>
    <source>
        <strain evidence="9">CL2024</strain>
        <tissue evidence="9">Fresh tender leaves</tissue>
    </source>
</reference>
<dbReference type="InterPro" id="IPR036955">
    <property type="entry name" value="AP2/ERF_dom_sf"/>
</dbReference>
<organism evidence="9 10">
    <name type="scientific">Eucalyptus globulus</name>
    <name type="common">Tasmanian blue gum</name>
    <dbReference type="NCBI Taxonomy" id="34317"/>
    <lineage>
        <taxon>Eukaryota</taxon>
        <taxon>Viridiplantae</taxon>
        <taxon>Streptophyta</taxon>
        <taxon>Embryophyta</taxon>
        <taxon>Tracheophyta</taxon>
        <taxon>Spermatophyta</taxon>
        <taxon>Magnoliopsida</taxon>
        <taxon>eudicotyledons</taxon>
        <taxon>Gunneridae</taxon>
        <taxon>Pentapetalae</taxon>
        <taxon>rosids</taxon>
        <taxon>malvids</taxon>
        <taxon>Myrtales</taxon>
        <taxon>Myrtaceae</taxon>
        <taxon>Myrtoideae</taxon>
        <taxon>Eucalypteae</taxon>
        <taxon>Eucalyptus</taxon>
    </lineage>
</organism>
<dbReference type="GO" id="GO:0005634">
    <property type="term" value="C:nucleus"/>
    <property type="evidence" value="ECO:0007669"/>
    <property type="project" value="UniProtKB-SubCell"/>
</dbReference>
<dbReference type="SMART" id="SM00380">
    <property type="entry name" value="AP2"/>
    <property type="match status" value="1"/>
</dbReference>
<evidence type="ECO:0000259" key="8">
    <source>
        <dbReference type="PROSITE" id="PS51032"/>
    </source>
</evidence>
<evidence type="ECO:0000313" key="10">
    <source>
        <dbReference type="Proteomes" id="UP001634007"/>
    </source>
</evidence>
<dbReference type="EMBL" id="JBJKBG010000010">
    <property type="protein sequence ID" value="KAL3717971.1"/>
    <property type="molecule type" value="Genomic_DNA"/>
</dbReference>
<accession>A0ABD3IVL1</accession>
<gene>
    <name evidence="9" type="ORF">ACJRO7_003154</name>
</gene>
<dbReference type="AlphaFoldDB" id="A0ABD3IVL1"/>
<evidence type="ECO:0000256" key="1">
    <source>
        <dbReference type="ARBA" id="ARBA00004123"/>
    </source>
</evidence>
<evidence type="ECO:0000256" key="7">
    <source>
        <dbReference type="SAM" id="MobiDB-lite"/>
    </source>
</evidence>
<name>A0ABD3IVL1_EUCGL</name>
<dbReference type="PROSITE" id="PS51032">
    <property type="entry name" value="AP2_ERF"/>
    <property type="match status" value="1"/>
</dbReference>
<keyword evidence="5" id="KW-0539">Nucleus</keyword>
<keyword evidence="2" id="KW-0805">Transcription regulation</keyword>
<feature type="domain" description="AP2/ERF" evidence="8">
    <location>
        <begin position="62"/>
        <end position="119"/>
    </location>
</feature>
<evidence type="ECO:0000313" key="9">
    <source>
        <dbReference type="EMBL" id="KAL3717971.1"/>
    </source>
</evidence>
<comment type="subcellular location">
    <subcellularLocation>
        <location evidence="1">Nucleus</location>
    </subcellularLocation>
</comment>
<keyword evidence="3" id="KW-0238">DNA-binding</keyword>
<feature type="compositionally biased region" description="Low complexity" evidence="7">
    <location>
        <begin position="1"/>
        <end position="47"/>
    </location>
</feature>
<keyword evidence="10" id="KW-1185">Reference proteome</keyword>
<comment type="similarity">
    <text evidence="6">Belongs to the AP2/ERF transcription factor family. ERF subfamily.</text>
</comment>
<dbReference type="SUPFAM" id="SSF54171">
    <property type="entry name" value="DNA-binding domain"/>
    <property type="match status" value="1"/>
</dbReference>
<dbReference type="Gene3D" id="3.30.730.10">
    <property type="entry name" value="AP2/ERF domain"/>
    <property type="match status" value="1"/>
</dbReference>